<dbReference type="SMART" id="SM00220">
    <property type="entry name" value="S_TKc"/>
    <property type="match status" value="1"/>
</dbReference>
<dbReference type="Gene3D" id="3.30.200.20">
    <property type="entry name" value="Phosphorylase Kinase, domain 1"/>
    <property type="match status" value="1"/>
</dbReference>
<dbReference type="Gene3D" id="1.10.510.10">
    <property type="entry name" value="Transferase(Phosphotransferase) domain 1"/>
    <property type="match status" value="2"/>
</dbReference>
<accession>A0ABR3IUL5</accession>
<keyword evidence="2" id="KW-0723">Serine/threonine-protein kinase</keyword>
<dbReference type="InterPro" id="IPR011009">
    <property type="entry name" value="Kinase-like_dom_sf"/>
</dbReference>
<reference evidence="14" key="1">
    <citation type="submission" date="2024-06" db="EMBL/GenBank/DDBJ databases">
        <title>Multi-omics analyses provide insights into the biosynthesis of the anticancer antibiotic pleurotin in Hohenbuehelia grisea.</title>
        <authorList>
            <person name="Weaver J.A."/>
            <person name="Alberti F."/>
        </authorList>
    </citation>
    <scope>NUCLEOTIDE SEQUENCE [LARGE SCALE GENOMIC DNA]</scope>
    <source>
        <strain evidence="14">T-177</strain>
    </source>
</reference>
<keyword evidence="6 9" id="KW-0067">ATP-binding</keyword>
<feature type="compositionally biased region" description="Basic and acidic residues" evidence="10">
    <location>
        <begin position="221"/>
        <end position="231"/>
    </location>
</feature>
<feature type="binding site" evidence="9">
    <location>
        <position position="304"/>
    </location>
    <ligand>
        <name>ATP</name>
        <dbReference type="ChEBI" id="CHEBI:30616"/>
    </ligand>
</feature>
<dbReference type="Proteomes" id="UP001556367">
    <property type="component" value="Unassembled WGS sequence"/>
</dbReference>
<dbReference type="InterPro" id="IPR000719">
    <property type="entry name" value="Prot_kinase_dom"/>
</dbReference>
<feature type="transmembrane region" description="Helical" evidence="11">
    <location>
        <begin position="6"/>
        <end position="24"/>
    </location>
</feature>
<organism evidence="13 14">
    <name type="scientific">Hohenbuehelia grisea</name>
    <dbReference type="NCBI Taxonomy" id="104357"/>
    <lineage>
        <taxon>Eukaryota</taxon>
        <taxon>Fungi</taxon>
        <taxon>Dikarya</taxon>
        <taxon>Basidiomycota</taxon>
        <taxon>Agaricomycotina</taxon>
        <taxon>Agaricomycetes</taxon>
        <taxon>Agaricomycetidae</taxon>
        <taxon>Agaricales</taxon>
        <taxon>Pleurotineae</taxon>
        <taxon>Pleurotaceae</taxon>
        <taxon>Hohenbuehelia</taxon>
    </lineage>
</organism>
<dbReference type="InterPro" id="IPR017441">
    <property type="entry name" value="Protein_kinase_ATP_BS"/>
</dbReference>
<evidence type="ECO:0000256" key="4">
    <source>
        <dbReference type="ARBA" id="ARBA00022741"/>
    </source>
</evidence>
<evidence type="ECO:0000256" key="6">
    <source>
        <dbReference type="ARBA" id="ARBA00022840"/>
    </source>
</evidence>
<keyword evidence="14" id="KW-1185">Reference proteome</keyword>
<name>A0ABR3IUL5_9AGAR</name>
<comment type="catalytic activity">
    <reaction evidence="7">
        <text>L-threonyl-[protein] + ATP = O-phospho-L-threonyl-[protein] + ADP + H(+)</text>
        <dbReference type="Rhea" id="RHEA:46608"/>
        <dbReference type="Rhea" id="RHEA-COMP:11060"/>
        <dbReference type="Rhea" id="RHEA-COMP:11605"/>
        <dbReference type="ChEBI" id="CHEBI:15378"/>
        <dbReference type="ChEBI" id="CHEBI:30013"/>
        <dbReference type="ChEBI" id="CHEBI:30616"/>
        <dbReference type="ChEBI" id="CHEBI:61977"/>
        <dbReference type="ChEBI" id="CHEBI:456216"/>
        <dbReference type="EC" id="2.7.11.1"/>
    </reaction>
</comment>
<keyword evidence="11" id="KW-0812">Transmembrane</keyword>
<evidence type="ECO:0000313" key="13">
    <source>
        <dbReference type="EMBL" id="KAL0947045.1"/>
    </source>
</evidence>
<protein>
    <recommendedName>
        <fullName evidence="1">non-specific serine/threonine protein kinase</fullName>
        <ecNumber evidence="1">2.7.11.1</ecNumber>
    </recommendedName>
</protein>
<proteinExistence type="predicted"/>
<gene>
    <name evidence="13" type="ORF">HGRIS_013188</name>
</gene>
<dbReference type="SUPFAM" id="SSF56112">
    <property type="entry name" value="Protein kinase-like (PK-like)"/>
    <property type="match status" value="1"/>
</dbReference>
<feature type="region of interest" description="Disordered" evidence="10">
    <location>
        <begin position="210"/>
        <end position="262"/>
    </location>
</feature>
<feature type="domain" description="Protein kinase" evidence="12">
    <location>
        <begin position="271"/>
        <end position="570"/>
    </location>
</feature>
<evidence type="ECO:0000256" key="2">
    <source>
        <dbReference type="ARBA" id="ARBA00022527"/>
    </source>
</evidence>
<dbReference type="InterPro" id="IPR050236">
    <property type="entry name" value="Ser_Thr_kinase_AGC"/>
</dbReference>
<dbReference type="EC" id="2.7.11.1" evidence="1"/>
<dbReference type="PROSITE" id="PS50011">
    <property type="entry name" value="PROTEIN_KINASE_DOM"/>
    <property type="match status" value="1"/>
</dbReference>
<evidence type="ECO:0000259" key="12">
    <source>
        <dbReference type="PROSITE" id="PS50011"/>
    </source>
</evidence>
<evidence type="ECO:0000256" key="10">
    <source>
        <dbReference type="SAM" id="MobiDB-lite"/>
    </source>
</evidence>
<keyword evidence="4 9" id="KW-0547">Nucleotide-binding</keyword>
<keyword evidence="11" id="KW-1133">Transmembrane helix</keyword>
<evidence type="ECO:0000256" key="7">
    <source>
        <dbReference type="ARBA" id="ARBA00047899"/>
    </source>
</evidence>
<feature type="compositionally biased region" description="Basic and acidic residues" evidence="10">
    <location>
        <begin position="252"/>
        <end position="262"/>
    </location>
</feature>
<feature type="compositionally biased region" description="Acidic residues" evidence="10">
    <location>
        <begin position="232"/>
        <end position="251"/>
    </location>
</feature>
<evidence type="ECO:0000256" key="1">
    <source>
        <dbReference type="ARBA" id="ARBA00012513"/>
    </source>
</evidence>
<dbReference type="Pfam" id="PF00069">
    <property type="entry name" value="Pkinase"/>
    <property type="match status" value="1"/>
</dbReference>
<sequence>MTFDDYIINLFALLSTFLAMSAALRGEFVLRSLASQACNIVISIVVGLVLAVVASKDVAMVFDVAFKDWSMLSAFINSPKKNSSVEAVEAGLAEEASQTGPTEVITEIIDAVEAQATPADLTETPDDDTCSITSYTTSPVSSRRPSTPWSIHPADVAFIVEDDDEQQLSLYDDEDSSVFLPKLEYTAEIVVEGSEVPPFVHSKIVTDDLDINGIEETPEDESSRDYSRENDDASASDDGEGKEDDDEEEYEPLERTDGTPHEITKFTDIQFSRTSTLGQGAYGAVYKGSIKGSNTLVAVKAIKKGVIHSNLHTEFLLNEMDVMFWMKEERDYTKALGVFDSEIESIIVMPLYQNGSLLGLMESCGGRFSEERSKFYCAQILEAIDGLHKMCIVHRDIKPENVLLDENMHVVISDFGASKNFPAPPDTLEAPPDWVALGVAEHPSFPPIWTFIDDNGTVNPHLAHDIVGTPFYAHPKVLAGNNYSYWVDFFAMGVMLFEMLTADIPYRNLASSDAEFDPDLPNELHLPTCSRTGVQLETSTFIFLRRILQGPTDRSARFADVDSMKRSSYFRGINWKSVLSPSTPVPS</sequence>
<evidence type="ECO:0000256" key="9">
    <source>
        <dbReference type="PROSITE-ProRule" id="PRU10141"/>
    </source>
</evidence>
<evidence type="ECO:0000313" key="14">
    <source>
        <dbReference type="Proteomes" id="UP001556367"/>
    </source>
</evidence>
<dbReference type="PROSITE" id="PS00108">
    <property type="entry name" value="PROTEIN_KINASE_ST"/>
    <property type="match status" value="1"/>
</dbReference>
<keyword evidence="5" id="KW-0418">Kinase</keyword>
<comment type="catalytic activity">
    <reaction evidence="8">
        <text>L-seryl-[protein] + ATP = O-phospho-L-seryl-[protein] + ADP + H(+)</text>
        <dbReference type="Rhea" id="RHEA:17989"/>
        <dbReference type="Rhea" id="RHEA-COMP:9863"/>
        <dbReference type="Rhea" id="RHEA-COMP:11604"/>
        <dbReference type="ChEBI" id="CHEBI:15378"/>
        <dbReference type="ChEBI" id="CHEBI:29999"/>
        <dbReference type="ChEBI" id="CHEBI:30616"/>
        <dbReference type="ChEBI" id="CHEBI:83421"/>
        <dbReference type="ChEBI" id="CHEBI:456216"/>
        <dbReference type="EC" id="2.7.11.1"/>
    </reaction>
</comment>
<evidence type="ECO:0000256" key="5">
    <source>
        <dbReference type="ARBA" id="ARBA00022777"/>
    </source>
</evidence>
<feature type="transmembrane region" description="Helical" evidence="11">
    <location>
        <begin position="36"/>
        <end position="54"/>
    </location>
</feature>
<evidence type="ECO:0000256" key="11">
    <source>
        <dbReference type="SAM" id="Phobius"/>
    </source>
</evidence>
<keyword evidence="11" id="KW-0472">Membrane</keyword>
<evidence type="ECO:0000256" key="8">
    <source>
        <dbReference type="ARBA" id="ARBA00048679"/>
    </source>
</evidence>
<dbReference type="EMBL" id="JASNQZ010000015">
    <property type="protein sequence ID" value="KAL0947045.1"/>
    <property type="molecule type" value="Genomic_DNA"/>
</dbReference>
<dbReference type="PROSITE" id="PS00107">
    <property type="entry name" value="PROTEIN_KINASE_ATP"/>
    <property type="match status" value="1"/>
</dbReference>
<evidence type="ECO:0000256" key="3">
    <source>
        <dbReference type="ARBA" id="ARBA00022679"/>
    </source>
</evidence>
<dbReference type="PANTHER" id="PTHR24356:SF1">
    <property type="entry name" value="SERINE_THREONINE-PROTEIN KINASE GREATWALL"/>
    <property type="match status" value="1"/>
</dbReference>
<dbReference type="PANTHER" id="PTHR24356">
    <property type="entry name" value="SERINE/THREONINE-PROTEIN KINASE"/>
    <property type="match status" value="1"/>
</dbReference>
<keyword evidence="3" id="KW-0808">Transferase</keyword>
<comment type="caution">
    <text evidence="13">The sequence shown here is derived from an EMBL/GenBank/DDBJ whole genome shotgun (WGS) entry which is preliminary data.</text>
</comment>
<dbReference type="InterPro" id="IPR008271">
    <property type="entry name" value="Ser/Thr_kinase_AS"/>
</dbReference>